<name>A0A0M0LME3_9BACL</name>
<reference evidence="4" key="1">
    <citation type="submission" date="2015-08" db="EMBL/GenBank/DDBJ databases">
        <title>Fjat-10028 dsm 16317.</title>
        <authorList>
            <person name="Liu B."/>
            <person name="Wang J."/>
            <person name="Zhu Y."/>
            <person name="Liu G."/>
            <person name="Chen Q."/>
            <person name="Chen Z."/>
            <person name="Lan J."/>
            <person name="Che J."/>
            <person name="Ge C."/>
            <person name="Shi H."/>
            <person name="Pan Z."/>
            <person name="Liu X."/>
        </authorList>
    </citation>
    <scope>NUCLEOTIDE SEQUENCE [LARGE SCALE GENOMIC DNA]</scope>
    <source>
        <strain evidence="4">DSM 16317</strain>
    </source>
</reference>
<accession>A0A0M0LME3</accession>
<evidence type="ECO:0000259" key="2">
    <source>
        <dbReference type="Pfam" id="PF11738"/>
    </source>
</evidence>
<dbReference type="EMBL" id="LILB01000001">
    <property type="protein sequence ID" value="KOO51878.1"/>
    <property type="molecule type" value="Genomic_DNA"/>
</dbReference>
<keyword evidence="1" id="KW-0812">Transmembrane</keyword>
<dbReference type="Pfam" id="PF11738">
    <property type="entry name" value="DUF3298"/>
    <property type="match status" value="1"/>
</dbReference>
<dbReference type="OrthoDB" id="4990at2"/>
<proteinExistence type="predicted"/>
<dbReference type="PATRIC" id="fig|263475.3.peg.1505"/>
<dbReference type="InterPro" id="IPR021729">
    <property type="entry name" value="DUF3298"/>
</dbReference>
<keyword evidence="1" id="KW-0472">Membrane</keyword>
<evidence type="ECO:0000313" key="3">
    <source>
        <dbReference type="EMBL" id="KOO51878.1"/>
    </source>
</evidence>
<dbReference type="Gene3D" id="3.30.565.40">
    <property type="entry name" value="Fervidobacterium nodosum Rt17-B1 like"/>
    <property type="match status" value="1"/>
</dbReference>
<feature type="domain" description="DUF3298" evidence="2">
    <location>
        <begin position="191"/>
        <end position="275"/>
    </location>
</feature>
<dbReference type="GeneID" id="301135545"/>
<protein>
    <submittedName>
        <fullName evidence="3">Anti-sigma factor</fullName>
    </submittedName>
</protein>
<dbReference type="Gene3D" id="3.90.640.20">
    <property type="entry name" value="Heat-shock cognate protein, ATPase"/>
    <property type="match status" value="1"/>
</dbReference>
<dbReference type="RefSeq" id="WP_053416043.1">
    <property type="nucleotide sequence ID" value="NZ_LILB01000001.1"/>
</dbReference>
<comment type="caution">
    <text evidence="3">The sequence shown here is derived from an EMBL/GenBank/DDBJ whole genome shotgun (WGS) entry which is preliminary data.</text>
</comment>
<feature type="transmembrane region" description="Helical" evidence="1">
    <location>
        <begin position="39"/>
        <end position="64"/>
    </location>
</feature>
<dbReference type="AlphaFoldDB" id="A0A0M0LME3"/>
<evidence type="ECO:0000256" key="1">
    <source>
        <dbReference type="SAM" id="Phobius"/>
    </source>
</evidence>
<keyword evidence="1" id="KW-1133">Transmembrane helix</keyword>
<dbReference type="InterPro" id="IPR037126">
    <property type="entry name" value="PdaC/RsiV-like_sf"/>
</dbReference>
<dbReference type="Proteomes" id="UP000036867">
    <property type="component" value="Unassembled WGS sequence"/>
</dbReference>
<gene>
    <name evidence="3" type="ORF">AMD00_05435</name>
</gene>
<organism evidence="3 4">
    <name type="scientific">Viridibacillus arvi</name>
    <dbReference type="NCBI Taxonomy" id="263475"/>
    <lineage>
        <taxon>Bacteria</taxon>
        <taxon>Bacillati</taxon>
        <taxon>Bacillota</taxon>
        <taxon>Bacilli</taxon>
        <taxon>Bacillales</taxon>
        <taxon>Caryophanaceae</taxon>
        <taxon>Viridibacillus</taxon>
    </lineage>
</organism>
<dbReference type="STRING" id="263475.AMD00_05435"/>
<evidence type="ECO:0000313" key="4">
    <source>
        <dbReference type="Proteomes" id="UP000036867"/>
    </source>
</evidence>
<keyword evidence="4" id="KW-1185">Reference proteome</keyword>
<sequence length="289" mass="33171">MKRMKQLIKEYQEIEIPEHIQTVVNDALHQKKKSKLKKMYIGVAVAASLFITSVNTSSTIAYAFTDIPILDKVVNIITFREFKVDEGTNKADYKVPALTNLENKELENSLNEKYLKESEQLYQAFLADMKELKKNGGGHLGENSGYEIKTDTKQLLSIARYYVNTVGSSSTTMKFNTIDKEKEIFITLPSLFKNENYIEVISENIQEQMRSQMKEDPELTYWVSGTGEELVFDPFEKIGKNQNFYINNKGKLVISFDKYEVSPGYMGVVEFIIPTDIIKNELVSNVYIK</sequence>